<dbReference type="RefSeq" id="WP_169574592.1">
    <property type="nucleotide sequence ID" value="NZ_JABBFV010000017.1"/>
</dbReference>
<dbReference type="PIRSF" id="PIRSF018266">
    <property type="entry name" value="FecR"/>
    <property type="match status" value="1"/>
</dbReference>
<dbReference type="PANTHER" id="PTHR30273:SF2">
    <property type="entry name" value="PROTEIN FECR"/>
    <property type="match status" value="1"/>
</dbReference>
<evidence type="ECO:0000259" key="2">
    <source>
        <dbReference type="Pfam" id="PF16220"/>
    </source>
</evidence>
<accession>A0A7X9ZTM9</accession>
<dbReference type="PANTHER" id="PTHR30273">
    <property type="entry name" value="PERIPLASMIC SIGNAL SENSOR AND SIGMA FACTOR ACTIVATOR FECR-RELATED"/>
    <property type="match status" value="1"/>
</dbReference>
<dbReference type="AlphaFoldDB" id="A0A7X9ZTM9"/>
<organism evidence="3 4">
    <name type="scientific">Sphingobium psychrophilum</name>
    <dbReference type="NCBI Taxonomy" id="2728834"/>
    <lineage>
        <taxon>Bacteria</taxon>
        <taxon>Pseudomonadati</taxon>
        <taxon>Pseudomonadota</taxon>
        <taxon>Alphaproteobacteria</taxon>
        <taxon>Sphingomonadales</taxon>
        <taxon>Sphingomonadaceae</taxon>
        <taxon>Sphingobium</taxon>
    </lineage>
</organism>
<evidence type="ECO:0000313" key="3">
    <source>
        <dbReference type="EMBL" id="NML12188.1"/>
    </source>
</evidence>
<keyword evidence="4" id="KW-1185">Reference proteome</keyword>
<gene>
    <name evidence="3" type="ORF">HHL08_18895</name>
</gene>
<dbReference type="InterPro" id="IPR006860">
    <property type="entry name" value="FecR"/>
</dbReference>
<feature type="domain" description="FecR N-terminal" evidence="2">
    <location>
        <begin position="19"/>
        <end position="59"/>
    </location>
</feature>
<protein>
    <submittedName>
        <fullName evidence="3">DUF4880 domain-containing protein</fullName>
    </submittedName>
</protein>
<dbReference type="Proteomes" id="UP000519023">
    <property type="component" value="Unassembled WGS sequence"/>
</dbReference>
<proteinExistence type="predicted"/>
<feature type="domain" description="FecR protein" evidence="1">
    <location>
        <begin position="133"/>
        <end position="222"/>
    </location>
</feature>
<evidence type="ECO:0000259" key="1">
    <source>
        <dbReference type="Pfam" id="PF04773"/>
    </source>
</evidence>
<evidence type="ECO:0000313" key="4">
    <source>
        <dbReference type="Proteomes" id="UP000519023"/>
    </source>
</evidence>
<dbReference type="Pfam" id="PF04773">
    <property type="entry name" value="FecR"/>
    <property type="match status" value="1"/>
</dbReference>
<dbReference type="Pfam" id="PF16220">
    <property type="entry name" value="DUF4880"/>
    <property type="match status" value="1"/>
</dbReference>
<name>A0A7X9ZTM9_9SPHN</name>
<sequence>MSKKSTAQPGEPAPNPLLDEAISWCLRMHGEDADQHRAAFEAWLSLGGVHRQVYSEVSELYGFGEKLRGVDLDRTADQTQEPRHAFHGPRWKGPALTAALAIFMGIGVFYFEGKREAAPDRLARRALGAPGQLQTALGEIRTIRLDDGSMVTLDTDSLVTVEPGRSNRRLRLERGRIRLAVATASRPFVVAAGAGTITTLGSLFDIGLSRYQEVDMSFLRGTAELRTAGKWSALRPSNATRVAKGYRASYGPDGRTAIAKMARDELAATDWPSGLMSFDGVPLAQVLGHANRYGVVKIILADPALGQRRFYGTVRLNDTRRLAAVIAHALSLQLLEEGGTIRLSPT</sequence>
<dbReference type="EMBL" id="JABBFV010000017">
    <property type="protein sequence ID" value="NML12188.1"/>
    <property type="molecule type" value="Genomic_DNA"/>
</dbReference>
<dbReference type="InterPro" id="IPR032623">
    <property type="entry name" value="FecR_N"/>
</dbReference>
<comment type="caution">
    <text evidence="3">The sequence shown here is derived from an EMBL/GenBank/DDBJ whole genome shotgun (WGS) entry which is preliminary data.</text>
</comment>
<dbReference type="GO" id="GO:0016989">
    <property type="term" value="F:sigma factor antagonist activity"/>
    <property type="evidence" value="ECO:0007669"/>
    <property type="project" value="TreeGrafter"/>
</dbReference>
<reference evidence="3 4" key="1">
    <citation type="submission" date="2020-04" db="EMBL/GenBank/DDBJ databases">
        <title>Sphingobium sp. AR-3-1 isolated from Arctic soil.</title>
        <authorList>
            <person name="Dahal R.H."/>
            <person name="Chaudhary D.K."/>
        </authorList>
    </citation>
    <scope>NUCLEOTIDE SEQUENCE [LARGE SCALE GENOMIC DNA]</scope>
    <source>
        <strain evidence="3 4">AR-3-1</strain>
    </source>
</reference>
<dbReference type="InterPro" id="IPR012373">
    <property type="entry name" value="Ferrdict_sens_TM"/>
</dbReference>
<dbReference type="Gene3D" id="2.60.120.1440">
    <property type="match status" value="1"/>
</dbReference>